<dbReference type="PANTHER" id="PTHR44943">
    <property type="entry name" value="CELLULOSE SYNTHASE OPERON PROTEIN C"/>
    <property type="match status" value="1"/>
</dbReference>
<dbReference type="AlphaFoldDB" id="A0A1A5YGV4"/>
<dbReference type="InterPro" id="IPR013105">
    <property type="entry name" value="TPR_2"/>
</dbReference>
<dbReference type="PANTHER" id="PTHR44943:SF8">
    <property type="entry name" value="TPR REPEAT-CONTAINING PROTEIN MJ0263"/>
    <property type="match status" value="1"/>
</dbReference>
<feature type="repeat" description="TPR" evidence="3">
    <location>
        <begin position="3"/>
        <end position="36"/>
    </location>
</feature>
<dbReference type="Pfam" id="PF13414">
    <property type="entry name" value="TPR_11"/>
    <property type="match status" value="1"/>
</dbReference>
<dbReference type="SUPFAM" id="SSF48452">
    <property type="entry name" value="TPR-like"/>
    <property type="match status" value="1"/>
</dbReference>
<evidence type="ECO:0000256" key="2">
    <source>
        <dbReference type="ARBA" id="ARBA00022803"/>
    </source>
</evidence>
<dbReference type="OrthoDB" id="2658522at2"/>
<keyword evidence="2 3" id="KW-0802">TPR repeat</keyword>
<proteinExistence type="predicted"/>
<dbReference type="Pfam" id="PF07719">
    <property type="entry name" value="TPR_2"/>
    <property type="match status" value="1"/>
</dbReference>
<accession>A0A1A5YGV4</accession>
<dbReference type="InterPro" id="IPR051685">
    <property type="entry name" value="Ycf3/AcsC/BcsC/TPR_MFPF"/>
</dbReference>
<dbReference type="Gene3D" id="1.25.40.10">
    <property type="entry name" value="Tetratricopeptide repeat domain"/>
    <property type="match status" value="2"/>
</dbReference>
<gene>
    <name evidence="4" type="ORF">A7K91_04225</name>
</gene>
<sequence>MDGESCVRKAYEYILNGDFEAAIEWFEQAIAADPANPSFYHKCAVSCARSGKWSKAKVYADYAEKLEPDNEEYRYHSGVIRARLLLVEANGLLSHTPPLLGEAATMLRQAVTLDPLYFDAIYTLALVWQRAGDLEEAYVCAREALRLDPQHAAAKRLFGDIRRKRRFRAITSTFSRKKDR</sequence>
<dbReference type="PROSITE" id="PS50005">
    <property type="entry name" value="TPR"/>
    <property type="match status" value="2"/>
</dbReference>
<keyword evidence="1" id="KW-0677">Repeat</keyword>
<name>A0A1A5YGV4_9BACL</name>
<evidence type="ECO:0000313" key="4">
    <source>
        <dbReference type="EMBL" id="OBR64798.1"/>
    </source>
</evidence>
<protein>
    <submittedName>
        <fullName evidence="4">Uncharacterized protein</fullName>
    </submittedName>
</protein>
<keyword evidence="5" id="KW-1185">Reference proteome</keyword>
<dbReference type="RefSeq" id="WP_068683848.1">
    <property type="nucleotide sequence ID" value="NZ_LYPA01000064.1"/>
</dbReference>
<dbReference type="InterPro" id="IPR011990">
    <property type="entry name" value="TPR-like_helical_dom_sf"/>
</dbReference>
<feature type="repeat" description="TPR" evidence="3">
    <location>
        <begin position="118"/>
        <end position="151"/>
    </location>
</feature>
<evidence type="ECO:0000313" key="5">
    <source>
        <dbReference type="Proteomes" id="UP000092024"/>
    </source>
</evidence>
<dbReference type="EMBL" id="LYPA01000064">
    <property type="protein sequence ID" value="OBR64798.1"/>
    <property type="molecule type" value="Genomic_DNA"/>
</dbReference>
<dbReference type="STRING" id="1844972.A7K91_04225"/>
<evidence type="ECO:0000256" key="1">
    <source>
        <dbReference type="ARBA" id="ARBA00022737"/>
    </source>
</evidence>
<organism evidence="4 5">
    <name type="scientific">Paenibacillus oryzae</name>
    <dbReference type="NCBI Taxonomy" id="1844972"/>
    <lineage>
        <taxon>Bacteria</taxon>
        <taxon>Bacillati</taxon>
        <taxon>Bacillota</taxon>
        <taxon>Bacilli</taxon>
        <taxon>Bacillales</taxon>
        <taxon>Paenibacillaceae</taxon>
        <taxon>Paenibacillus</taxon>
    </lineage>
</organism>
<dbReference type="SMART" id="SM00028">
    <property type="entry name" value="TPR"/>
    <property type="match status" value="3"/>
</dbReference>
<dbReference type="Proteomes" id="UP000092024">
    <property type="component" value="Unassembled WGS sequence"/>
</dbReference>
<dbReference type="InterPro" id="IPR019734">
    <property type="entry name" value="TPR_rpt"/>
</dbReference>
<reference evidence="4 5" key="1">
    <citation type="submission" date="2016-05" db="EMBL/GenBank/DDBJ databases">
        <title>Paenibacillus oryzae. sp. nov., isolated from the rice root.</title>
        <authorList>
            <person name="Zhang J."/>
            <person name="Zhang X."/>
        </authorList>
    </citation>
    <scope>NUCLEOTIDE SEQUENCE [LARGE SCALE GENOMIC DNA]</scope>
    <source>
        <strain evidence="4 5">1DrF-4</strain>
    </source>
</reference>
<comment type="caution">
    <text evidence="4">The sequence shown here is derived from an EMBL/GenBank/DDBJ whole genome shotgun (WGS) entry which is preliminary data.</text>
</comment>
<evidence type="ECO:0000256" key="3">
    <source>
        <dbReference type="PROSITE-ProRule" id="PRU00339"/>
    </source>
</evidence>